<feature type="signal peptide" evidence="2">
    <location>
        <begin position="1"/>
        <end position="17"/>
    </location>
</feature>
<keyword evidence="5" id="KW-1185">Reference proteome</keyword>
<evidence type="ECO:0000313" key="3">
    <source>
        <dbReference type="EMBL" id="CAK9038761.1"/>
    </source>
</evidence>
<feature type="chain" id="PRO_5045029277" evidence="2">
    <location>
        <begin position="18"/>
        <end position="286"/>
    </location>
</feature>
<keyword evidence="2" id="KW-0732">Signal</keyword>
<sequence length="286" mass="30902">MAPKLTVLFVLLGLVEARHCLYDNKGSLSACGRGCAMRPDSNICVSGCLSTRGVSRGCATCLGNGFQCAVRVCRRQCSQGFTTPTCTGCVRASCSRSLCKNAGKSALEEEQYNEEEASTILAAAAFPEPKAVAEEPKPNQTETVASETSERSGRCWEDQVSLKACGTQCYRNPNRGQCARTCLRGRGMSSNCANCFGDKVDCTIRKCLSQCASDSQSYACTSCVRGKCGRCAMEKSLEKSLDSDPSEGSWFDHMMEQIHNLQKEKKENHTATPEAEAVQEANAIFP</sequence>
<gene>
    <name evidence="3" type="ORF">CCMP2556_LOCUS21152</name>
    <name evidence="4" type="ORF">CCMP2556_LOCUS49598</name>
</gene>
<proteinExistence type="predicted"/>
<comment type="caution">
    <text evidence="3">The sequence shown here is derived from an EMBL/GenBank/DDBJ whole genome shotgun (WGS) entry which is preliminary data.</text>
</comment>
<evidence type="ECO:0000313" key="4">
    <source>
        <dbReference type="EMBL" id="CAK9106030.1"/>
    </source>
</evidence>
<name>A0ABP0LHW8_9DINO</name>
<dbReference type="EMBL" id="CAXAMN010012669">
    <property type="protein sequence ID" value="CAK9038761.1"/>
    <property type="molecule type" value="Genomic_DNA"/>
</dbReference>
<accession>A0ABP0LHW8</accession>
<organism evidence="3 5">
    <name type="scientific">Durusdinium trenchii</name>
    <dbReference type="NCBI Taxonomy" id="1381693"/>
    <lineage>
        <taxon>Eukaryota</taxon>
        <taxon>Sar</taxon>
        <taxon>Alveolata</taxon>
        <taxon>Dinophyceae</taxon>
        <taxon>Suessiales</taxon>
        <taxon>Symbiodiniaceae</taxon>
        <taxon>Durusdinium</taxon>
    </lineage>
</organism>
<dbReference type="EMBL" id="CAXAMN010026817">
    <property type="protein sequence ID" value="CAK9106030.1"/>
    <property type="molecule type" value="Genomic_DNA"/>
</dbReference>
<dbReference type="Proteomes" id="UP001642484">
    <property type="component" value="Unassembled WGS sequence"/>
</dbReference>
<evidence type="ECO:0000256" key="2">
    <source>
        <dbReference type="SAM" id="SignalP"/>
    </source>
</evidence>
<reference evidence="3 5" key="1">
    <citation type="submission" date="2024-02" db="EMBL/GenBank/DDBJ databases">
        <authorList>
            <person name="Chen Y."/>
            <person name="Shah S."/>
            <person name="Dougan E. K."/>
            <person name="Thang M."/>
            <person name="Chan C."/>
        </authorList>
    </citation>
    <scope>NUCLEOTIDE SEQUENCE [LARGE SCALE GENOMIC DNA]</scope>
</reference>
<evidence type="ECO:0000313" key="5">
    <source>
        <dbReference type="Proteomes" id="UP001642484"/>
    </source>
</evidence>
<feature type="region of interest" description="Disordered" evidence="1">
    <location>
        <begin position="267"/>
        <end position="286"/>
    </location>
</feature>
<protein>
    <submittedName>
        <fullName evidence="3">Uncharacterized protein</fullName>
    </submittedName>
</protein>
<evidence type="ECO:0000256" key="1">
    <source>
        <dbReference type="SAM" id="MobiDB-lite"/>
    </source>
</evidence>